<gene>
    <name evidence="1" type="ORF">TVAG_148330</name>
</gene>
<protein>
    <submittedName>
        <fullName evidence="1">Uncharacterized protein</fullName>
    </submittedName>
</protein>
<dbReference type="VEuPathDB" id="TrichDB:TVAGG3_0799130"/>
<dbReference type="InParanoid" id="A2FFK1"/>
<accession>A2FFK1</accession>
<dbReference type="AlphaFoldDB" id="A2FFK1"/>
<proteinExistence type="predicted"/>
<name>A2FFK1_TRIV3</name>
<dbReference type="VEuPathDB" id="TrichDB:TVAG_148330"/>
<evidence type="ECO:0000313" key="1">
    <source>
        <dbReference type="EMBL" id="EAX96331.1"/>
    </source>
</evidence>
<evidence type="ECO:0000313" key="2">
    <source>
        <dbReference type="Proteomes" id="UP000001542"/>
    </source>
</evidence>
<sequence>MNPSKDYVQIILATRKLNKHKRSSSQSLRDHDRILKRLQSNSIMPDYVCAYLEKTLKKHVTLASLLSIARPIVNDLNLKMDRLAKRNRDALLCWFAENWDYIYPYISMNDYRYDNCLQNGDSDTIQEKELRTEEVSLSHSFNPLDVTSLLNVH</sequence>
<organism evidence="1 2">
    <name type="scientific">Trichomonas vaginalis (strain ATCC PRA-98 / G3)</name>
    <dbReference type="NCBI Taxonomy" id="412133"/>
    <lineage>
        <taxon>Eukaryota</taxon>
        <taxon>Metamonada</taxon>
        <taxon>Parabasalia</taxon>
        <taxon>Trichomonadida</taxon>
        <taxon>Trichomonadidae</taxon>
        <taxon>Trichomonas</taxon>
    </lineage>
</organism>
<reference evidence="1" key="2">
    <citation type="journal article" date="2007" name="Science">
        <title>Draft genome sequence of the sexually transmitted pathogen Trichomonas vaginalis.</title>
        <authorList>
            <person name="Carlton J.M."/>
            <person name="Hirt R.P."/>
            <person name="Silva J.C."/>
            <person name="Delcher A.L."/>
            <person name="Schatz M."/>
            <person name="Zhao Q."/>
            <person name="Wortman J.R."/>
            <person name="Bidwell S.L."/>
            <person name="Alsmark U.C.M."/>
            <person name="Besteiro S."/>
            <person name="Sicheritz-Ponten T."/>
            <person name="Noel C.J."/>
            <person name="Dacks J.B."/>
            <person name="Foster P.G."/>
            <person name="Simillion C."/>
            <person name="Van de Peer Y."/>
            <person name="Miranda-Saavedra D."/>
            <person name="Barton G.J."/>
            <person name="Westrop G.D."/>
            <person name="Mueller S."/>
            <person name="Dessi D."/>
            <person name="Fiori P.L."/>
            <person name="Ren Q."/>
            <person name="Paulsen I."/>
            <person name="Zhang H."/>
            <person name="Bastida-Corcuera F.D."/>
            <person name="Simoes-Barbosa A."/>
            <person name="Brown M.T."/>
            <person name="Hayes R.D."/>
            <person name="Mukherjee M."/>
            <person name="Okumura C.Y."/>
            <person name="Schneider R."/>
            <person name="Smith A.J."/>
            <person name="Vanacova S."/>
            <person name="Villalvazo M."/>
            <person name="Haas B.J."/>
            <person name="Pertea M."/>
            <person name="Feldblyum T.V."/>
            <person name="Utterback T.R."/>
            <person name="Shu C.L."/>
            <person name="Osoegawa K."/>
            <person name="de Jong P.J."/>
            <person name="Hrdy I."/>
            <person name="Horvathova L."/>
            <person name="Zubacova Z."/>
            <person name="Dolezal P."/>
            <person name="Malik S.B."/>
            <person name="Logsdon J.M. Jr."/>
            <person name="Henze K."/>
            <person name="Gupta A."/>
            <person name="Wang C.C."/>
            <person name="Dunne R.L."/>
            <person name="Upcroft J.A."/>
            <person name="Upcroft P."/>
            <person name="White O."/>
            <person name="Salzberg S.L."/>
            <person name="Tang P."/>
            <person name="Chiu C.-H."/>
            <person name="Lee Y.-S."/>
            <person name="Embley T.M."/>
            <person name="Coombs G.H."/>
            <person name="Mottram J.C."/>
            <person name="Tachezy J."/>
            <person name="Fraser-Liggett C.M."/>
            <person name="Johnson P.J."/>
        </authorList>
    </citation>
    <scope>NUCLEOTIDE SEQUENCE [LARGE SCALE GENOMIC DNA]</scope>
    <source>
        <strain evidence="1">G3</strain>
    </source>
</reference>
<dbReference type="Proteomes" id="UP000001542">
    <property type="component" value="Unassembled WGS sequence"/>
</dbReference>
<dbReference type="KEGG" id="tva:4754101"/>
<keyword evidence="2" id="KW-1185">Reference proteome</keyword>
<dbReference type="RefSeq" id="XP_001309261.1">
    <property type="nucleotide sequence ID" value="XM_001309260.1"/>
</dbReference>
<dbReference type="EMBL" id="DS113764">
    <property type="protein sequence ID" value="EAX96331.1"/>
    <property type="molecule type" value="Genomic_DNA"/>
</dbReference>
<reference evidence="1" key="1">
    <citation type="submission" date="2006-10" db="EMBL/GenBank/DDBJ databases">
        <authorList>
            <person name="Amadeo P."/>
            <person name="Zhao Q."/>
            <person name="Wortman J."/>
            <person name="Fraser-Liggett C."/>
            <person name="Carlton J."/>
        </authorList>
    </citation>
    <scope>NUCLEOTIDE SEQUENCE</scope>
    <source>
        <strain evidence="1">G3</strain>
    </source>
</reference>